<protein>
    <submittedName>
        <fullName evidence="1">Peptidoglycan-binding domain-containing protein</fullName>
    </submittedName>
</protein>
<dbReference type="RefSeq" id="WP_395804901.1">
    <property type="nucleotide sequence ID" value="NZ_CP043494.1"/>
</dbReference>
<proteinExistence type="predicted"/>
<keyword evidence="2" id="KW-1185">Reference proteome</keyword>
<gene>
    <name evidence="1" type="ORF">F0U60_30380</name>
</gene>
<reference evidence="1 2" key="1">
    <citation type="submission" date="2019-08" db="EMBL/GenBank/DDBJ databases">
        <title>Archangium and Cystobacter genomes.</title>
        <authorList>
            <person name="Chen I.-C.K."/>
            <person name="Wielgoss S."/>
        </authorList>
    </citation>
    <scope>NUCLEOTIDE SEQUENCE [LARGE SCALE GENOMIC DNA]</scope>
    <source>
        <strain evidence="1 2">Cbm 6</strain>
    </source>
</reference>
<sequence length="178" mass="19748">MNRFPTSTSLDALASSFRDNARRFVEALRAAGATVKIAATYRPPERAYLMHYSFRIAKQGLDPQRVPAYPGVDIEWCHRSAAGEVDLEASRRAAREMVQAYAIVRLPALASRHTEGLAVDMSIRWQGSLKIKAADDAEIVIEQGPNTGDNVKLQEVGATYNLYHKVPNDPPHWSSDGR</sequence>
<dbReference type="Proteomes" id="UP001611383">
    <property type="component" value="Chromosome"/>
</dbReference>
<evidence type="ECO:0000313" key="1">
    <source>
        <dbReference type="EMBL" id="WNG47971.1"/>
    </source>
</evidence>
<dbReference type="SUPFAM" id="SSF55166">
    <property type="entry name" value="Hedgehog/DD-peptidase"/>
    <property type="match status" value="1"/>
</dbReference>
<organism evidence="1 2">
    <name type="scientific">Archangium minus</name>
    <dbReference type="NCBI Taxonomy" id="83450"/>
    <lineage>
        <taxon>Bacteria</taxon>
        <taxon>Pseudomonadati</taxon>
        <taxon>Myxococcota</taxon>
        <taxon>Myxococcia</taxon>
        <taxon>Myxococcales</taxon>
        <taxon>Cystobacterineae</taxon>
        <taxon>Archangiaceae</taxon>
        <taxon>Archangium</taxon>
    </lineage>
</organism>
<dbReference type="InterPro" id="IPR009045">
    <property type="entry name" value="Zn_M74/Hedgehog-like"/>
</dbReference>
<dbReference type="Gene3D" id="3.30.1380.10">
    <property type="match status" value="1"/>
</dbReference>
<name>A0ABY9WXU3_9BACT</name>
<evidence type="ECO:0000313" key="2">
    <source>
        <dbReference type="Proteomes" id="UP001611383"/>
    </source>
</evidence>
<dbReference type="EMBL" id="CP043494">
    <property type="protein sequence ID" value="WNG47971.1"/>
    <property type="molecule type" value="Genomic_DNA"/>
</dbReference>
<accession>A0ABY9WXU3</accession>